<evidence type="ECO:0000256" key="2">
    <source>
        <dbReference type="ARBA" id="ARBA00007884"/>
    </source>
</evidence>
<dbReference type="InterPro" id="IPR008979">
    <property type="entry name" value="Galactose-bd-like_sf"/>
</dbReference>
<dbReference type="InterPro" id="IPR013857">
    <property type="entry name" value="NADH-UbQ_OxRdtase-assoc_prot30"/>
</dbReference>
<keyword evidence="3" id="KW-0496">Mitochondrion</keyword>
<comment type="similarity">
    <text evidence="2">Belongs to the CIA30 family.</text>
</comment>
<keyword evidence="7" id="KW-1185">Reference proteome</keyword>
<dbReference type="GO" id="GO:0051082">
    <property type="term" value="F:unfolded protein binding"/>
    <property type="evidence" value="ECO:0007669"/>
    <property type="project" value="TreeGrafter"/>
</dbReference>
<dbReference type="GO" id="GO:0032981">
    <property type="term" value="P:mitochondrial respiratory chain complex I assembly"/>
    <property type="evidence" value="ECO:0007669"/>
    <property type="project" value="TreeGrafter"/>
</dbReference>
<dbReference type="EMBL" id="JAODUP010000508">
    <property type="protein sequence ID" value="KAK2148231.1"/>
    <property type="molecule type" value="Genomic_DNA"/>
</dbReference>
<dbReference type="PANTHER" id="PTHR13194:SF18">
    <property type="entry name" value="COMPLEX I INTERMEDIATE-ASSOCIATED PROTEIN 30, MITOCHONDRIAL"/>
    <property type="match status" value="1"/>
</dbReference>
<dbReference type="PANTHER" id="PTHR13194">
    <property type="entry name" value="COMPLEX I INTERMEDIATE-ASSOCIATED PROTEIN 30"/>
    <property type="match status" value="1"/>
</dbReference>
<evidence type="ECO:0000256" key="3">
    <source>
        <dbReference type="ARBA" id="ARBA00023128"/>
    </source>
</evidence>
<dbReference type="AlphaFoldDB" id="A0AAD9J848"/>
<accession>A0AAD9J848</accession>
<dbReference type="Proteomes" id="UP001208570">
    <property type="component" value="Unassembled WGS sequence"/>
</dbReference>
<name>A0AAD9J848_9ANNE</name>
<organism evidence="6 7">
    <name type="scientific">Paralvinella palmiformis</name>
    <dbReference type="NCBI Taxonomy" id="53620"/>
    <lineage>
        <taxon>Eukaryota</taxon>
        <taxon>Metazoa</taxon>
        <taxon>Spiralia</taxon>
        <taxon>Lophotrochozoa</taxon>
        <taxon>Annelida</taxon>
        <taxon>Polychaeta</taxon>
        <taxon>Sedentaria</taxon>
        <taxon>Canalipalpata</taxon>
        <taxon>Terebellida</taxon>
        <taxon>Terebelliformia</taxon>
        <taxon>Alvinellidae</taxon>
        <taxon>Paralvinella</taxon>
    </lineage>
</organism>
<feature type="domain" description="NADH:ubiquinone oxidoreductase intermediate-associated protein 30" evidence="5">
    <location>
        <begin position="93"/>
        <end position="266"/>
    </location>
</feature>
<evidence type="ECO:0000313" key="7">
    <source>
        <dbReference type="Proteomes" id="UP001208570"/>
    </source>
</evidence>
<comment type="subcellular location">
    <subcellularLocation>
        <location evidence="1">Mitochondrion</location>
    </subcellularLocation>
</comment>
<sequence length="294" mass="34117">MQSLKHLGQKCVRNPCHPATPAVVFVRTALDFFHPKPGAEYADRLKRKKPKQLIRKSLKMLPEEIHKWSEEMKDKFVANPIIATFHGDYEVLFKFDNNQIVDDWILTTDRLFSEGKSQAEFVLGQNKTGLFRGFVNTDVPKDGIIKQAGYCNIRSPIKTMSFGRPNPHDLTNYTHLLFRVRGDGRPYQIQLSMDRYFDVQFHDQYIYTLFTRGGPYWQLAHIPLSKFFLSSKGRIQDAQERIQADKIQNFGLTIADGVMGPFQLEIDFIAAIKDERHKEEFAYEMYETTSISLL</sequence>
<comment type="caution">
    <text evidence="6">The sequence shown here is derived from an EMBL/GenBank/DDBJ whole genome shotgun (WGS) entry which is preliminary data.</text>
</comment>
<evidence type="ECO:0000313" key="6">
    <source>
        <dbReference type="EMBL" id="KAK2148231.1"/>
    </source>
</evidence>
<evidence type="ECO:0000256" key="4">
    <source>
        <dbReference type="ARBA" id="ARBA00023186"/>
    </source>
</evidence>
<dbReference type="InterPro" id="IPR039131">
    <property type="entry name" value="NDUFAF1"/>
</dbReference>
<reference evidence="6" key="1">
    <citation type="journal article" date="2023" name="Mol. Biol. Evol.">
        <title>Third-Generation Sequencing Reveals the Adaptive Role of the Epigenome in Three Deep-Sea Polychaetes.</title>
        <authorList>
            <person name="Perez M."/>
            <person name="Aroh O."/>
            <person name="Sun Y."/>
            <person name="Lan Y."/>
            <person name="Juniper S.K."/>
            <person name="Young C.R."/>
            <person name="Angers B."/>
            <person name="Qian P.Y."/>
        </authorList>
    </citation>
    <scope>NUCLEOTIDE SEQUENCE</scope>
    <source>
        <strain evidence="6">P08H-3</strain>
    </source>
</reference>
<keyword evidence="4" id="KW-0143">Chaperone</keyword>
<dbReference type="SUPFAM" id="SSF49785">
    <property type="entry name" value="Galactose-binding domain-like"/>
    <property type="match status" value="1"/>
</dbReference>
<proteinExistence type="inferred from homology"/>
<evidence type="ECO:0000256" key="1">
    <source>
        <dbReference type="ARBA" id="ARBA00004173"/>
    </source>
</evidence>
<dbReference type="GO" id="GO:0005739">
    <property type="term" value="C:mitochondrion"/>
    <property type="evidence" value="ECO:0007669"/>
    <property type="project" value="UniProtKB-SubCell"/>
</dbReference>
<protein>
    <recommendedName>
        <fullName evidence="5">NADH:ubiquinone oxidoreductase intermediate-associated protein 30 domain-containing protein</fullName>
    </recommendedName>
</protein>
<dbReference type="GO" id="GO:0006120">
    <property type="term" value="P:mitochondrial electron transport, NADH to ubiquinone"/>
    <property type="evidence" value="ECO:0007669"/>
    <property type="project" value="TreeGrafter"/>
</dbReference>
<evidence type="ECO:0000259" key="5">
    <source>
        <dbReference type="Pfam" id="PF08547"/>
    </source>
</evidence>
<dbReference type="Pfam" id="PF08547">
    <property type="entry name" value="CIA30"/>
    <property type="match status" value="1"/>
</dbReference>
<gene>
    <name evidence="6" type="ORF">LSH36_508g01052</name>
</gene>